<dbReference type="Proteomes" id="UP000807306">
    <property type="component" value="Unassembled WGS sequence"/>
</dbReference>
<dbReference type="GO" id="GO:0005576">
    <property type="term" value="C:extracellular region"/>
    <property type="evidence" value="ECO:0007669"/>
    <property type="project" value="UniProtKB-SubCell"/>
</dbReference>
<keyword evidence="12" id="KW-1185">Reference proteome</keyword>
<comment type="similarity">
    <text evidence="2">Belongs to the carbohydrate esterase 15 (CE15) family.</text>
</comment>
<keyword evidence="3" id="KW-0719">Serine esterase</keyword>
<evidence type="ECO:0000256" key="8">
    <source>
        <dbReference type="ARBA" id="ARBA00024511"/>
    </source>
</evidence>
<evidence type="ECO:0000256" key="1">
    <source>
        <dbReference type="ARBA" id="ARBA00004613"/>
    </source>
</evidence>
<protein>
    <recommendedName>
        <fullName evidence="9">(4-O-methyl)-D-glucuronate--lignin esterase</fullName>
        <ecNumber evidence="9">3.1.1.117</ecNumber>
    </recommendedName>
</protein>
<dbReference type="Pfam" id="PF22244">
    <property type="entry name" value="GCE_fung"/>
    <property type="match status" value="1"/>
</dbReference>
<dbReference type="InterPro" id="IPR054579">
    <property type="entry name" value="GCE-like_dom"/>
</dbReference>
<dbReference type="EMBL" id="MU157856">
    <property type="protein sequence ID" value="KAF9528068.1"/>
    <property type="molecule type" value="Genomic_DNA"/>
</dbReference>
<dbReference type="InterPro" id="IPR029058">
    <property type="entry name" value="AB_hydrolase_fold"/>
</dbReference>
<dbReference type="EC" id="3.1.1.117" evidence="9"/>
<evidence type="ECO:0000256" key="2">
    <source>
        <dbReference type="ARBA" id="ARBA00010092"/>
    </source>
</evidence>
<dbReference type="GO" id="GO:0052689">
    <property type="term" value="F:carboxylic ester hydrolase activity"/>
    <property type="evidence" value="ECO:0007669"/>
    <property type="project" value="UniProtKB-KW"/>
</dbReference>
<evidence type="ECO:0000256" key="5">
    <source>
        <dbReference type="ARBA" id="ARBA00022729"/>
    </source>
</evidence>
<dbReference type="Gene3D" id="3.40.50.1820">
    <property type="entry name" value="alpha/beta hydrolase"/>
    <property type="match status" value="1"/>
</dbReference>
<evidence type="ECO:0000259" key="10">
    <source>
        <dbReference type="Pfam" id="PF22244"/>
    </source>
</evidence>
<gene>
    <name evidence="11" type="ORF">CPB83DRAFT_907213</name>
</gene>
<keyword evidence="7" id="KW-0439">Lignin degradation</keyword>
<feature type="domain" description="4-O-methyl-glucuronoyl methylesterase-like" evidence="10">
    <location>
        <begin position="34"/>
        <end position="266"/>
    </location>
</feature>
<keyword evidence="5" id="KW-0732">Signal</keyword>
<dbReference type="AlphaFoldDB" id="A0A9P6EEJ9"/>
<sequence length="334" mass="35534">MKISFGRLSRETYELGPKPTSSVTATYASNKITITVTEGSTSIQFVATITPPASSSTKGPYPAFIPLGGASIPIPSHVALISFNNEEIAATNPRAQGKFYTLYGKTHPAGGLMAWAWGVSRVIDALEKLPASTTNIDTTRLGVTGCSRNGKGAMIAGAFDDRIQLTIPQEPGSGGSGSWRIVAEMKKNGTTVEDATQIVQGDGWFATEFEKYVNNVNVLPFDHHMLSGLIAPRGLLIIENSGIDYLGPVSSYGCAVAAQLVYGALGVKDHLGFSQASHGTSHCQMPSSQQGDLTAFINSFLLNKTGVSTDVFKTDGKFTFDVKRWVDWTAATLT</sequence>
<evidence type="ECO:0000256" key="9">
    <source>
        <dbReference type="ARBA" id="ARBA00026105"/>
    </source>
</evidence>
<evidence type="ECO:0000256" key="4">
    <source>
        <dbReference type="ARBA" id="ARBA00022525"/>
    </source>
</evidence>
<comment type="subcellular location">
    <subcellularLocation>
        <location evidence="1">Secreted</location>
    </subcellularLocation>
</comment>
<evidence type="ECO:0000313" key="12">
    <source>
        <dbReference type="Proteomes" id="UP000807306"/>
    </source>
</evidence>
<dbReference type="SUPFAM" id="SSF53474">
    <property type="entry name" value="alpha/beta-Hydrolases"/>
    <property type="match status" value="1"/>
</dbReference>
<keyword evidence="4" id="KW-0964">Secreted</keyword>
<evidence type="ECO:0000256" key="3">
    <source>
        <dbReference type="ARBA" id="ARBA00022487"/>
    </source>
</evidence>
<organism evidence="11 12">
    <name type="scientific">Crepidotus variabilis</name>
    <dbReference type="NCBI Taxonomy" id="179855"/>
    <lineage>
        <taxon>Eukaryota</taxon>
        <taxon>Fungi</taxon>
        <taxon>Dikarya</taxon>
        <taxon>Basidiomycota</taxon>
        <taxon>Agaricomycotina</taxon>
        <taxon>Agaricomycetes</taxon>
        <taxon>Agaricomycetidae</taxon>
        <taxon>Agaricales</taxon>
        <taxon>Agaricineae</taxon>
        <taxon>Crepidotaceae</taxon>
        <taxon>Crepidotus</taxon>
    </lineage>
</organism>
<evidence type="ECO:0000256" key="6">
    <source>
        <dbReference type="ARBA" id="ARBA00022801"/>
    </source>
</evidence>
<evidence type="ECO:0000313" key="11">
    <source>
        <dbReference type="EMBL" id="KAF9528068.1"/>
    </source>
</evidence>
<name>A0A9P6EEJ9_9AGAR</name>
<dbReference type="OrthoDB" id="3781271at2759"/>
<comment type="catalytic activity">
    <reaction evidence="8">
        <text>a 4-O-methyl-alpha-D-glucuronosyl ester derivative + H2O = 4-O-methyl-alpha-D-glucuronate derivative + an alcohol + H(+)</text>
        <dbReference type="Rhea" id="RHEA:67452"/>
        <dbReference type="ChEBI" id="CHEBI:15377"/>
        <dbReference type="ChEBI" id="CHEBI:15378"/>
        <dbReference type="ChEBI" id="CHEBI:30879"/>
        <dbReference type="ChEBI" id="CHEBI:171667"/>
        <dbReference type="ChEBI" id="CHEBI:171668"/>
        <dbReference type="EC" id="3.1.1.117"/>
    </reaction>
    <physiologicalReaction direction="left-to-right" evidence="8">
        <dbReference type="Rhea" id="RHEA:67453"/>
    </physiologicalReaction>
</comment>
<evidence type="ECO:0000256" key="7">
    <source>
        <dbReference type="ARBA" id="ARBA00023185"/>
    </source>
</evidence>
<accession>A0A9P6EEJ9</accession>
<dbReference type="GO" id="GO:0046274">
    <property type="term" value="P:lignin catabolic process"/>
    <property type="evidence" value="ECO:0007669"/>
    <property type="project" value="UniProtKB-KW"/>
</dbReference>
<comment type="caution">
    <text evidence="11">The sequence shown here is derived from an EMBL/GenBank/DDBJ whole genome shotgun (WGS) entry which is preliminary data.</text>
</comment>
<reference evidence="11" key="1">
    <citation type="submission" date="2020-11" db="EMBL/GenBank/DDBJ databases">
        <authorList>
            <consortium name="DOE Joint Genome Institute"/>
            <person name="Ahrendt S."/>
            <person name="Riley R."/>
            <person name="Andreopoulos W."/>
            <person name="Labutti K."/>
            <person name="Pangilinan J."/>
            <person name="Ruiz-Duenas F.J."/>
            <person name="Barrasa J.M."/>
            <person name="Sanchez-Garcia M."/>
            <person name="Camarero S."/>
            <person name="Miyauchi S."/>
            <person name="Serrano A."/>
            <person name="Linde D."/>
            <person name="Babiker R."/>
            <person name="Drula E."/>
            <person name="Ayuso-Fernandez I."/>
            <person name="Pacheco R."/>
            <person name="Padilla G."/>
            <person name="Ferreira P."/>
            <person name="Barriuso J."/>
            <person name="Kellner H."/>
            <person name="Castanera R."/>
            <person name="Alfaro M."/>
            <person name="Ramirez L."/>
            <person name="Pisabarro A.G."/>
            <person name="Kuo A."/>
            <person name="Tritt A."/>
            <person name="Lipzen A."/>
            <person name="He G."/>
            <person name="Yan M."/>
            <person name="Ng V."/>
            <person name="Cullen D."/>
            <person name="Martin F."/>
            <person name="Rosso M.-N."/>
            <person name="Henrissat B."/>
            <person name="Hibbett D."/>
            <person name="Martinez A.T."/>
            <person name="Grigoriev I.V."/>
        </authorList>
    </citation>
    <scope>NUCLEOTIDE SEQUENCE</scope>
    <source>
        <strain evidence="11">CBS 506.95</strain>
    </source>
</reference>
<keyword evidence="6" id="KW-0378">Hydrolase</keyword>
<proteinExistence type="inferred from homology"/>